<dbReference type="Proteomes" id="UP000191691">
    <property type="component" value="Unassembled WGS sequence"/>
</dbReference>
<feature type="non-terminal residue" evidence="1">
    <location>
        <position position="1"/>
    </location>
</feature>
<evidence type="ECO:0000313" key="2">
    <source>
        <dbReference type="Proteomes" id="UP000191691"/>
    </source>
</evidence>
<evidence type="ECO:0000313" key="1">
    <source>
        <dbReference type="EMBL" id="OQE59003.1"/>
    </source>
</evidence>
<organism evidence="1 2">
    <name type="scientific">Penicillium nalgiovense</name>
    <dbReference type="NCBI Taxonomy" id="60175"/>
    <lineage>
        <taxon>Eukaryota</taxon>
        <taxon>Fungi</taxon>
        <taxon>Dikarya</taxon>
        <taxon>Ascomycota</taxon>
        <taxon>Pezizomycotina</taxon>
        <taxon>Eurotiomycetes</taxon>
        <taxon>Eurotiomycetidae</taxon>
        <taxon>Eurotiales</taxon>
        <taxon>Aspergillaceae</taxon>
        <taxon>Penicillium</taxon>
    </lineage>
</organism>
<dbReference type="AlphaFoldDB" id="A0A1V6W891"/>
<dbReference type="STRING" id="60175.A0A1V6W891"/>
<feature type="non-terminal residue" evidence="1">
    <location>
        <position position="73"/>
    </location>
</feature>
<comment type="caution">
    <text evidence="1">The sequence shown here is derived from an EMBL/GenBank/DDBJ whole genome shotgun (WGS) entry which is preliminary data.</text>
</comment>
<protein>
    <recommendedName>
        <fullName evidence="3">Reverse transcriptase RNase H-like domain-containing protein</fullName>
    </recommendedName>
</protein>
<name>A0A1V6W891_PENNA</name>
<accession>A0A1V6W891</accession>
<gene>
    <name evidence="1" type="ORF">PENNAL_c0345G08314</name>
</gene>
<reference evidence="2" key="1">
    <citation type="journal article" date="2017" name="Nat. Microbiol.">
        <title>Global analysis of biosynthetic gene clusters reveals vast potential of secondary metabolite production in Penicillium species.</title>
        <authorList>
            <person name="Nielsen J.C."/>
            <person name="Grijseels S."/>
            <person name="Prigent S."/>
            <person name="Ji B."/>
            <person name="Dainat J."/>
            <person name="Nielsen K.F."/>
            <person name="Frisvad J.C."/>
            <person name="Workman M."/>
            <person name="Nielsen J."/>
        </authorList>
    </citation>
    <scope>NUCLEOTIDE SEQUENCE [LARGE SCALE GENOMIC DNA]</scope>
    <source>
        <strain evidence="2">IBT 13039</strain>
    </source>
</reference>
<proteinExistence type="predicted"/>
<evidence type="ECO:0008006" key="3">
    <source>
        <dbReference type="Google" id="ProtNLM"/>
    </source>
</evidence>
<dbReference type="EMBL" id="MOOB01000345">
    <property type="protein sequence ID" value="OQE59003.1"/>
    <property type="molecule type" value="Genomic_DNA"/>
</dbReference>
<sequence length="73" mass="8439">LAAMAHVLKIVVGIKDYKITLLTSNKAAAFTLRNPRRQSGQEFVCQMYKLMSRMRRNGNSIKFHWIPTTEDNK</sequence>
<keyword evidence="2" id="KW-1185">Reference proteome</keyword>